<feature type="domain" description="Beta-lactamase-related" evidence="3">
    <location>
        <begin position="47"/>
        <end position="380"/>
    </location>
</feature>
<gene>
    <name evidence="4" type="ORF">EJ903_23905</name>
</gene>
<dbReference type="InterPro" id="IPR050491">
    <property type="entry name" value="AmpC-like"/>
</dbReference>
<evidence type="ECO:0000313" key="5">
    <source>
        <dbReference type="Proteomes" id="UP000277007"/>
    </source>
</evidence>
<proteinExistence type="predicted"/>
<reference evidence="4 5" key="1">
    <citation type="submission" date="2018-12" db="EMBL/GenBank/DDBJ databases">
        <authorList>
            <person name="Yang Y."/>
        </authorList>
    </citation>
    <scope>NUCLEOTIDE SEQUENCE [LARGE SCALE GENOMIC DNA]</scope>
    <source>
        <strain evidence="4 5">L-25-5w-1</strain>
    </source>
</reference>
<dbReference type="Gene3D" id="3.40.710.10">
    <property type="entry name" value="DD-peptidase/beta-lactamase superfamily"/>
    <property type="match status" value="1"/>
</dbReference>
<keyword evidence="5" id="KW-1185">Reference proteome</keyword>
<dbReference type="PANTHER" id="PTHR46825">
    <property type="entry name" value="D-ALANYL-D-ALANINE-CARBOXYPEPTIDASE/ENDOPEPTIDASE AMPH"/>
    <property type="match status" value="1"/>
</dbReference>
<keyword evidence="4" id="KW-0378">Hydrolase</keyword>
<dbReference type="AlphaFoldDB" id="A0A431VAQ0"/>
<organism evidence="4 5">
    <name type="scientific">Azospirillum griseum</name>
    <dbReference type="NCBI Taxonomy" id="2496639"/>
    <lineage>
        <taxon>Bacteria</taxon>
        <taxon>Pseudomonadati</taxon>
        <taxon>Pseudomonadota</taxon>
        <taxon>Alphaproteobacteria</taxon>
        <taxon>Rhodospirillales</taxon>
        <taxon>Azospirillaceae</taxon>
        <taxon>Azospirillum</taxon>
    </lineage>
</organism>
<dbReference type="InterPro" id="IPR012338">
    <property type="entry name" value="Beta-lactam/transpept-like"/>
</dbReference>
<dbReference type="InterPro" id="IPR001466">
    <property type="entry name" value="Beta-lactam-related"/>
</dbReference>
<evidence type="ECO:0000313" key="4">
    <source>
        <dbReference type="EMBL" id="RTR14258.1"/>
    </source>
</evidence>
<evidence type="ECO:0000256" key="2">
    <source>
        <dbReference type="SAM" id="SignalP"/>
    </source>
</evidence>
<feature type="compositionally biased region" description="Pro residues" evidence="1">
    <location>
        <begin position="384"/>
        <end position="394"/>
    </location>
</feature>
<dbReference type="RefSeq" id="WP_126620217.1">
    <property type="nucleotide sequence ID" value="NZ_JBHUCY010000062.1"/>
</dbReference>
<comment type="caution">
    <text evidence="4">The sequence shown here is derived from an EMBL/GenBank/DDBJ whole genome shotgun (WGS) entry which is preliminary data.</text>
</comment>
<keyword evidence="2" id="KW-0732">Signal</keyword>
<feature type="region of interest" description="Disordered" evidence="1">
    <location>
        <begin position="383"/>
        <end position="405"/>
    </location>
</feature>
<feature type="signal peptide" evidence="2">
    <location>
        <begin position="1"/>
        <end position="28"/>
    </location>
</feature>
<dbReference type="PANTHER" id="PTHR46825:SF7">
    <property type="entry name" value="D-ALANYL-D-ALANINE CARBOXYPEPTIDASE"/>
    <property type="match status" value="1"/>
</dbReference>
<name>A0A431VAQ0_9PROT</name>
<evidence type="ECO:0000256" key="1">
    <source>
        <dbReference type="SAM" id="MobiDB-lite"/>
    </source>
</evidence>
<protein>
    <submittedName>
        <fullName evidence="4">Class A beta-lactamase-related serine hydrolase</fullName>
    </submittedName>
</protein>
<dbReference type="GO" id="GO:0016787">
    <property type="term" value="F:hydrolase activity"/>
    <property type="evidence" value="ECO:0007669"/>
    <property type="project" value="UniProtKB-KW"/>
</dbReference>
<accession>A0A431VAQ0</accession>
<dbReference type="EMBL" id="RXMA01000039">
    <property type="protein sequence ID" value="RTR14258.1"/>
    <property type="molecule type" value="Genomic_DNA"/>
</dbReference>
<dbReference type="Proteomes" id="UP000277007">
    <property type="component" value="Unassembled WGS sequence"/>
</dbReference>
<evidence type="ECO:0000259" key="3">
    <source>
        <dbReference type="Pfam" id="PF00144"/>
    </source>
</evidence>
<dbReference type="OrthoDB" id="7791015at2"/>
<dbReference type="SUPFAM" id="SSF56601">
    <property type="entry name" value="beta-lactamase/transpeptidase-like"/>
    <property type="match status" value="1"/>
</dbReference>
<feature type="chain" id="PRO_5019067855" evidence="2">
    <location>
        <begin position="29"/>
        <end position="405"/>
    </location>
</feature>
<dbReference type="Pfam" id="PF00144">
    <property type="entry name" value="Beta-lactamase"/>
    <property type="match status" value="1"/>
</dbReference>
<sequence length="405" mass="42781">MPLPCSVSRAPILALIGGAVACVGGAMAQTPAPDPAPPSHAVTQAQFDEALAAQLRRYGAPGGVLLVSGPDGPPQIAAAGVAELPKASASKPRPVRPDTRFHIASTGKMMTAVAVLQLVEEGKLSLDSPVMPLIGLPGAARLPHLATATVGDLLSQRSGIPDCLRNAKTPVPRHPSPRWTVEEALTKSPCGTPTTPGQYAYSNTNFLLLGRIIEKLDRRPLAESLNARIFRPAGMTATTLGAALSEVNLAHGYQAAVKKGRPRVDSSAYAYSSPLGDAPVTTTITDLDRFMSALFRQPGRLLRPETLAAMVEDRAGEENDEGYGFGLVVEDSDWGKKLGHPGRLGGFRCEAWHYPEVNRTILLILNGDENGRDDVGLRLAHALLPPPPAPPPDTLPTENIPIPEK</sequence>